<dbReference type="InterPro" id="IPR001312">
    <property type="entry name" value="Hexokinase"/>
</dbReference>
<keyword evidence="8" id="KW-0324">Glycolysis</keyword>
<keyword evidence="6 12" id="KW-0418">Kinase</keyword>
<evidence type="ECO:0000256" key="8">
    <source>
        <dbReference type="ARBA" id="ARBA00023152"/>
    </source>
</evidence>
<protein>
    <submittedName>
        <fullName evidence="12">Hexokinase</fullName>
    </submittedName>
</protein>
<dbReference type="GO" id="GO:0001678">
    <property type="term" value="P:intracellular glucose homeostasis"/>
    <property type="evidence" value="ECO:0007669"/>
    <property type="project" value="InterPro"/>
</dbReference>
<dbReference type="PRINTS" id="PR00475">
    <property type="entry name" value="HEXOKINASE"/>
</dbReference>
<dbReference type="GO" id="GO:0006006">
    <property type="term" value="P:glucose metabolic process"/>
    <property type="evidence" value="ECO:0007669"/>
    <property type="project" value="TreeGrafter"/>
</dbReference>
<dbReference type="GO" id="GO:0005524">
    <property type="term" value="F:ATP binding"/>
    <property type="evidence" value="ECO:0007669"/>
    <property type="project" value="UniProtKB-KW"/>
</dbReference>
<comment type="similarity">
    <text evidence="3">Belongs to the hexokinase family.</text>
</comment>
<comment type="caution">
    <text evidence="12">The sequence shown here is derived from an EMBL/GenBank/DDBJ whole genome shotgun (WGS) entry which is preliminary data.</text>
</comment>
<dbReference type="EMBL" id="MLJW01000044">
    <property type="protein sequence ID" value="OIR06295.1"/>
    <property type="molecule type" value="Genomic_DNA"/>
</dbReference>
<dbReference type="GO" id="GO:0004340">
    <property type="term" value="F:glucokinase activity"/>
    <property type="evidence" value="ECO:0007669"/>
    <property type="project" value="TreeGrafter"/>
</dbReference>
<keyword evidence="7" id="KW-0067">ATP-binding</keyword>
<dbReference type="GO" id="GO:0005739">
    <property type="term" value="C:mitochondrion"/>
    <property type="evidence" value="ECO:0007669"/>
    <property type="project" value="TreeGrafter"/>
</dbReference>
<dbReference type="UniPathway" id="UPA00109">
    <property type="reaction ID" value="UER00180"/>
</dbReference>
<evidence type="ECO:0000256" key="9">
    <source>
        <dbReference type="ARBA" id="ARBA00047905"/>
    </source>
</evidence>
<proteinExistence type="inferred from homology"/>
<dbReference type="PANTHER" id="PTHR19443">
    <property type="entry name" value="HEXOKINASE"/>
    <property type="match status" value="1"/>
</dbReference>
<dbReference type="GO" id="GO:0006096">
    <property type="term" value="P:glycolytic process"/>
    <property type="evidence" value="ECO:0007669"/>
    <property type="project" value="UniProtKB-UniPathway"/>
</dbReference>
<dbReference type="GO" id="GO:0005536">
    <property type="term" value="F:D-glucose binding"/>
    <property type="evidence" value="ECO:0007669"/>
    <property type="project" value="InterPro"/>
</dbReference>
<evidence type="ECO:0000256" key="1">
    <source>
        <dbReference type="ARBA" id="ARBA00004921"/>
    </source>
</evidence>
<dbReference type="InterPro" id="IPR022673">
    <property type="entry name" value="Hexokinase_C"/>
</dbReference>
<reference evidence="12" key="1">
    <citation type="submission" date="2016-10" db="EMBL/GenBank/DDBJ databases">
        <title>Sequence of Gallionella enrichment culture.</title>
        <authorList>
            <person name="Poehlein A."/>
            <person name="Muehling M."/>
            <person name="Daniel R."/>
        </authorList>
    </citation>
    <scope>NUCLEOTIDE SEQUENCE</scope>
</reference>
<keyword evidence="4" id="KW-0808">Transferase</keyword>
<evidence type="ECO:0000256" key="5">
    <source>
        <dbReference type="ARBA" id="ARBA00022741"/>
    </source>
</evidence>
<evidence type="ECO:0000256" key="2">
    <source>
        <dbReference type="ARBA" id="ARBA00005007"/>
    </source>
</evidence>
<dbReference type="InterPro" id="IPR043129">
    <property type="entry name" value="ATPase_NBD"/>
</dbReference>
<dbReference type="SUPFAM" id="SSF53067">
    <property type="entry name" value="Actin-like ATPase domain"/>
    <property type="match status" value="2"/>
</dbReference>
<dbReference type="PANTHER" id="PTHR19443:SF16">
    <property type="entry name" value="HEXOKINASE TYPE 1-RELATED"/>
    <property type="match status" value="1"/>
</dbReference>
<evidence type="ECO:0000256" key="6">
    <source>
        <dbReference type="ARBA" id="ARBA00022777"/>
    </source>
</evidence>
<comment type="catalytic activity">
    <reaction evidence="9">
        <text>D-fructose + ATP = D-fructose 6-phosphate + ADP + H(+)</text>
        <dbReference type="Rhea" id="RHEA:16125"/>
        <dbReference type="ChEBI" id="CHEBI:15378"/>
        <dbReference type="ChEBI" id="CHEBI:30616"/>
        <dbReference type="ChEBI" id="CHEBI:37721"/>
        <dbReference type="ChEBI" id="CHEBI:61527"/>
        <dbReference type="ChEBI" id="CHEBI:456216"/>
        <dbReference type="EC" id="2.7.1.1"/>
    </reaction>
    <physiologicalReaction direction="left-to-right" evidence="9">
        <dbReference type="Rhea" id="RHEA:16126"/>
    </physiologicalReaction>
</comment>
<feature type="domain" description="Hexokinase C-terminal" evidence="11">
    <location>
        <begin position="209"/>
        <end position="429"/>
    </location>
</feature>
<dbReference type="Pfam" id="PF00349">
    <property type="entry name" value="Hexokinase_1"/>
    <property type="match status" value="1"/>
</dbReference>
<dbReference type="InterPro" id="IPR022672">
    <property type="entry name" value="Hexokinase_N"/>
</dbReference>
<evidence type="ECO:0000259" key="10">
    <source>
        <dbReference type="Pfam" id="PF00349"/>
    </source>
</evidence>
<name>A0A1J5SD43_9ZZZZ</name>
<evidence type="ECO:0000259" key="11">
    <source>
        <dbReference type="Pfam" id="PF03727"/>
    </source>
</evidence>
<comment type="pathway">
    <text evidence="2">Carbohydrate metabolism.</text>
</comment>
<evidence type="ECO:0000256" key="3">
    <source>
        <dbReference type="ARBA" id="ARBA00009225"/>
    </source>
</evidence>
<feature type="domain" description="Hexokinase N-terminal" evidence="10">
    <location>
        <begin position="12"/>
        <end position="201"/>
    </location>
</feature>
<dbReference type="Gene3D" id="3.30.420.40">
    <property type="match status" value="1"/>
</dbReference>
<dbReference type="AlphaFoldDB" id="A0A1J5SD43"/>
<evidence type="ECO:0000313" key="12">
    <source>
        <dbReference type="EMBL" id="OIR06295.1"/>
    </source>
</evidence>
<dbReference type="GO" id="GO:0008865">
    <property type="term" value="F:fructokinase activity"/>
    <property type="evidence" value="ECO:0007669"/>
    <property type="project" value="TreeGrafter"/>
</dbReference>
<accession>A0A1J5SD43</accession>
<evidence type="ECO:0000256" key="7">
    <source>
        <dbReference type="ARBA" id="ARBA00022840"/>
    </source>
</evidence>
<sequence length="436" mass="46246">MDLSTYLGLRKQEFHLTADTLRNIASEFSRAMEAGLAGRPSSLKMLPSFLGAPNGHEHDSVIAIDFGGTNIRVLEAELDGHGGVVTKRILRAPLVDPAGAYDHLGAGSTAEGLFGFIADRVAEIARPGVSYDLGHTFSFPCNQTGVNEARLIFWTKEIRTSGVEGQEVGSLLDRALAKRGLTHVRSRAILNDTVGTLLAAAFTRPHVDVGSICGTGHNTCYLEPVHPLTGKPMIVNMESGNFDGAPQTRFDRELDEASERPGTQRLEKMGSGRYIGEIVRRVLQDMASEGLLPGSEALGRRDVLSGPEVGAILADDAGLSSTRATLEAAFGWSSLDRERLAAVRTVVALLVERSARLTAATFCGTLTHIDPSLASEHIIAVDGSLYEKMPYYADWIQKAIDETLPAGRGRVSTMLAKDGSGIGAAIAAATAAAAAG</sequence>
<dbReference type="GO" id="GO:0005829">
    <property type="term" value="C:cytosol"/>
    <property type="evidence" value="ECO:0007669"/>
    <property type="project" value="TreeGrafter"/>
</dbReference>
<organism evidence="12">
    <name type="scientific">mine drainage metagenome</name>
    <dbReference type="NCBI Taxonomy" id="410659"/>
    <lineage>
        <taxon>unclassified sequences</taxon>
        <taxon>metagenomes</taxon>
        <taxon>ecological metagenomes</taxon>
    </lineage>
</organism>
<dbReference type="Pfam" id="PF03727">
    <property type="entry name" value="Hexokinase_2"/>
    <property type="match status" value="1"/>
</dbReference>
<keyword evidence="5" id="KW-0547">Nucleotide-binding</keyword>
<dbReference type="Gene3D" id="3.40.367.20">
    <property type="match status" value="1"/>
</dbReference>
<dbReference type="PROSITE" id="PS51748">
    <property type="entry name" value="HEXOKINASE_2"/>
    <property type="match status" value="1"/>
</dbReference>
<evidence type="ECO:0000256" key="4">
    <source>
        <dbReference type="ARBA" id="ARBA00022679"/>
    </source>
</evidence>
<gene>
    <name evidence="12" type="ORF">GALL_114850</name>
</gene>
<comment type="pathway">
    <text evidence="1">Carbohydrate degradation.</text>
</comment>